<gene>
    <name evidence="1" type="ORF">GALL_337000</name>
</gene>
<sequence>MNKSDVEAAIEARLSERKKSVLNRNAIGALFGAFADPVGALGQVFLGRGDAIDHEKQRIAQDVILELLCKIDESLSQANAKSEQQGIKLGGLIETIAHGGESLTGLSIGAKSGPVTLQPGTHVRTVATGVRNVTGVKIGGTEE</sequence>
<protein>
    <submittedName>
        <fullName evidence="1">Uncharacterized protein</fullName>
    </submittedName>
</protein>
<evidence type="ECO:0000313" key="1">
    <source>
        <dbReference type="EMBL" id="OIQ84477.1"/>
    </source>
</evidence>
<dbReference type="EMBL" id="MLJW01000615">
    <property type="protein sequence ID" value="OIQ84477.1"/>
    <property type="molecule type" value="Genomic_DNA"/>
</dbReference>
<proteinExistence type="predicted"/>
<dbReference type="AlphaFoldDB" id="A0A1J5R8K4"/>
<reference evidence="1" key="1">
    <citation type="submission" date="2016-10" db="EMBL/GenBank/DDBJ databases">
        <title>Sequence of Gallionella enrichment culture.</title>
        <authorList>
            <person name="Poehlein A."/>
            <person name="Muehling M."/>
            <person name="Daniel R."/>
        </authorList>
    </citation>
    <scope>NUCLEOTIDE SEQUENCE</scope>
</reference>
<accession>A0A1J5R8K4</accession>
<comment type="caution">
    <text evidence="1">The sequence shown here is derived from an EMBL/GenBank/DDBJ whole genome shotgun (WGS) entry which is preliminary data.</text>
</comment>
<name>A0A1J5R8K4_9ZZZZ</name>
<organism evidence="1">
    <name type="scientific">mine drainage metagenome</name>
    <dbReference type="NCBI Taxonomy" id="410659"/>
    <lineage>
        <taxon>unclassified sequences</taxon>
        <taxon>metagenomes</taxon>
        <taxon>ecological metagenomes</taxon>
    </lineage>
</organism>